<accession>A0A841KMH2</accession>
<evidence type="ECO:0000313" key="7">
    <source>
        <dbReference type="EMBL" id="MBB6214603.1"/>
    </source>
</evidence>
<dbReference type="Gene3D" id="3.30.230.10">
    <property type="match status" value="1"/>
</dbReference>
<dbReference type="EC" id="2.7.1.177" evidence="7"/>
<dbReference type="Pfam" id="PF00288">
    <property type="entry name" value="GHMP_kinases_N"/>
    <property type="match status" value="1"/>
</dbReference>
<keyword evidence="1 7" id="KW-0808">Transferase</keyword>
<keyword evidence="4" id="KW-0067">ATP-binding</keyword>
<dbReference type="AlphaFoldDB" id="A0A841KMH2"/>
<dbReference type="PANTHER" id="PTHR43527:SF1">
    <property type="entry name" value="L-THREONINE KINASE"/>
    <property type="match status" value="1"/>
</dbReference>
<evidence type="ECO:0000256" key="1">
    <source>
        <dbReference type="ARBA" id="ARBA00022679"/>
    </source>
</evidence>
<protein>
    <submittedName>
        <fullName evidence="7">L-threonine kinase</fullName>
        <ecNumber evidence="7">2.7.1.177</ecNumber>
    </submittedName>
</protein>
<reference evidence="7 8" key="1">
    <citation type="submission" date="2020-08" db="EMBL/GenBank/DDBJ databases">
        <title>Genomic Encyclopedia of Type Strains, Phase IV (KMG-IV): sequencing the most valuable type-strain genomes for metagenomic binning, comparative biology and taxonomic classification.</title>
        <authorList>
            <person name="Goeker M."/>
        </authorList>
    </citation>
    <scope>NUCLEOTIDE SEQUENCE [LARGE SCALE GENOMIC DNA]</scope>
    <source>
        <strain evidence="7 8">DSM 103526</strain>
    </source>
</reference>
<evidence type="ECO:0000313" key="8">
    <source>
        <dbReference type="Proteomes" id="UP000579281"/>
    </source>
</evidence>
<dbReference type="InterPro" id="IPR020568">
    <property type="entry name" value="Ribosomal_Su5_D2-typ_SF"/>
</dbReference>
<organism evidence="7 8">
    <name type="scientific">Anaerosolibacter carboniphilus</name>
    <dbReference type="NCBI Taxonomy" id="1417629"/>
    <lineage>
        <taxon>Bacteria</taxon>
        <taxon>Bacillati</taxon>
        <taxon>Bacillota</taxon>
        <taxon>Clostridia</taxon>
        <taxon>Peptostreptococcales</taxon>
        <taxon>Thermotaleaceae</taxon>
        <taxon>Anaerosolibacter</taxon>
    </lineage>
</organism>
<dbReference type="SUPFAM" id="SSF54211">
    <property type="entry name" value="Ribosomal protein S5 domain 2-like"/>
    <property type="match status" value="1"/>
</dbReference>
<keyword evidence="3 7" id="KW-0418">Kinase</keyword>
<evidence type="ECO:0000259" key="5">
    <source>
        <dbReference type="Pfam" id="PF00288"/>
    </source>
</evidence>
<dbReference type="InterPro" id="IPR012363">
    <property type="entry name" value="PduX"/>
</dbReference>
<dbReference type="PANTHER" id="PTHR43527">
    <property type="entry name" value="4-DIPHOSPHOCYTIDYL-2-C-METHYL-D-ERYTHRITOL KINASE, CHLOROPLASTIC"/>
    <property type="match status" value="1"/>
</dbReference>
<sequence length="293" mass="32458">MRVKAKCPASCGELLQGMIGTNEKLISYPVDIFSQVVIEERKNPKRDMGRKKATEAMYRTLAYYGEAQEIGDSLMIEIQSNIPIAKGMASSTADIAATAAATAALIGKKIDSDALAKICVGIEPTDSTIYKELTLFDHLKGIRIETFDWSPAVDVLILESDHVLDTQVFRKSDYSKERMEVQPQVEEAFRIFKEGALKRELSLLGKAAIVSSLANQRILPKNRLEEIIEIAIQHGCLGVNVAHSGTVVGILMERDKVDAQQLKGALRNKNVFEHYNKAYCTKMIQGGVRIIEE</sequence>
<keyword evidence="2" id="KW-0547">Nucleotide-binding</keyword>
<keyword evidence="8" id="KW-1185">Reference proteome</keyword>
<dbReference type="EMBL" id="JACHEN010000003">
    <property type="protein sequence ID" value="MBB6214603.1"/>
    <property type="molecule type" value="Genomic_DNA"/>
</dbReference>
<proteinExistence type="predicted"/>
<evidence type="ECO:0000256" key="3">
    <source>
        <dbReference type="ARBA" id="ARBA00022777"/>
    </source>
</evidence>
<evidence type="ECO:0000256" key="2">
    <source>
        <dbReference type="ARBA" id="ARBA00022741"/>
    </source>
</evidence>
<comment type="caution">
    <text evidence="7">The sequence shown here is derived from an EMBL/GenBank/DDBJ whole genome shotgun (WGS) entry which is preliminary data.</text>
</comment>
<dbReference type="GO" id="GO:0005524">
    <property type="term" value="F:ATP binding"/>
    <property type="evidence" value="ECO:0007669"/>
    <property type="project" value="UniProtKB-KW"/>
</dbReference>
<dbReference type="InterPro" id="IPR006204">
    <property type="entry name" value="GHMP_kinase_N_dom"/>
</dbReference>
<name>A0A841KMH2_9FIRM</name>
<dbReference type="RefSeq" id="WP_184308196.1">
    <property type="nucleotide sequence ID" value="NZ_JACHEN010000003.1"/>
</dbReference>
<dbReference type="GO" id="GO:0016301">
    <property type="term" value="F:kinase activity"/>
    <property type="evidence" value="ECO:0007669"/>
    <property type="project" value="UniProtKB-KW"/>
</dbReference>
<feature type="domain" description="GHMP kinase C-terminal" evidence="6">
    <location>
        <begin position="196"/>
        <end position="268"/>
    </location>
</feature>
<evidence type="ECO:0000256" key="4">
    <source>
        <dbReference type="ARBA" id="ARBA00022840"/>
    </source>
</evidence>
<feature type="domain" description="GHMP kinase N-terminal" evidence="5">
    <location>
        <begin position="62"/>
        <end position="123"/>
    </location>
</feature>
<gene>
    <name evidence="7" type="ORF">HNQ80_000686</name>
</gene>
<dbReference type="InterPro" id="IPR014721">
    <property type="entry name" value="Ribsml_uS5_D2-typ_fold_subgr"/>
</dbReference>
<dbReference type="Pfam" id="PF08544">
    <property type="entry name" value="GHMP_kinases_C"/>
    <property type="match status" value="1"/>
</dbReference>
<evidence type="ECO:0000259" key="6">
    <source>
        <dbReference type="Pfam" id="PF08544"/>
    </source>
</evidence>
<dbReference type="Proteomes" id="UP000579281">
    <property type="component" value="Unassembled WGS sequence"/>
</dbReference>
<dbReference type="PIRSF" id="PIRSF033887">
    <property type="entry name" value="PduX"/>
    <property type="match status" value="1"/>
</dbReference>
<dbReference type="InterPro" id="IPR013750">
    <property type="entry name" value="GHMP_kinase_C_dom"/>
</dbReference>